<keyword evidence="11" id="KW-1185">Reference proteome</keyword>
<keyword evidence="4 6" id="KW-0371">Homeobox</keyword>
<evidence type="ECO:0000256" key="5">
    <source>
        <dbReference type="ARBA" id="ARBA00023242"/>
    </source>
</evidence>
<evidence type="ECO:0000256" key="7">
    <source>
        <dbReference type="RuleBase" id="RU000682"/>
    </source>
</evidence>
<comment type="similarity">
    <text evidence="2">Belongs to the engrailed homeobox family.</text>
</comment>
<keyword evidence="5 6" id="KW-0539">Nucleus</keyword>
<accession>A0AAD5WUH0</accession>
<dbReference type="InterPro" id="IPR001356">
    <property type="entry name" value="HD"/>
</dbReference>
<feature type="compositionally biased region" description="Polar residues" evidence="8">
    <location>
        <begin position="207"/>
        <end position="217"/>
    </location>
</feature>
<dbReference type="GO" id="GO:0000981">
    <property type="term" value="F:DNA-binding transcription factor activity, RNA polymerase II-specific"/>
    <property type="evidence" value="ECO:0007669"/>
    <property type="project" value="InterPro"/>
</dbReference>
<dbReference type="GO" id="GO:0003677">
    <property type="term" value="F:DNA binding"/>
    <property type="evidence" value="ECO:0007669"/>
    <property type="project" value="UniProtKB-UniRule"/>
</dbReference>
<name>A0AAD5WUH0_9PEZI</name>
<dbReference type="PROSITE" id="PS50071">
    <property type="entry name" value="HOMEOBOX_2"/>
    <property type="match status" value="1"/>
</dbReference>
<dbReference type="InterPro" id="IPR050720">
    <property type="entry name" value="Engrailed_Homeobox_TFs"/>
</dbReference>
<feature type="region of interest" description="Disordered" evidence="8">
    <location>
        <begin position="167"/>
        <end position="194"/>
    </location>
</feature>
<feature type="region of interest" description="Disordered" evidence="8">
    <location>
        <begin position="106"/>
        <end position="137"/>
    </location>
</feature>
<feature type="region of interest" description="Disordered" evidence="8">
    <location>
        <begin position="330"/>
        <end position="389"/>
    </location>
</feature>
<reference evidence="10" key="1">
    <citation type="submission" date="2022-07" db="EMBL/GenBank/DDBJ databases">
        <title>Draft genome sequence of Zalerion maritima ATCC 34329, a (micro)plastics degrading marine fungus.</title>
        <authorList>
            <person name="Paco A."/>
            <person name="Goncalves M.F.M."/>
            <person name="Rocha-Santos T.A.P."/>
            <person name="Alves A."/>
        </authorList>
    </citation>
    <scope>NUCLEOTIDE SEQUENCE</scope>
    <source>
        <strain evidence="10">ATCC 34329</strain>
    </source>
</reference>
<dbReference type="Pfam" id="PF00046">
    <property type="entry name" value="Homeodomain"/>
    <property type="match status" value="1"/>
</dbReference>
<evidence type="ECO:0000313" key="10">
    <source>
        <dbReference type="EMBL" id="KAJ2905035.1"/>
    </source>
</evidence>
<gene>
    <name evidence="10" type="ORF">MKZ38_006428</name>
</gene>
<dbReference type="PANTHER" id="PTHR24341:SF6">
    <property type="entry name" value="HOMEOBOX PROTEIN INVECTED"/>
    <property type="match status" value="1"/>
</dbReference>
<feature type="domain" description="Homeobox" evidence="9">
    <location>
        <begin position="48"/>
        <end position="108"/>
    </location>
</feature>
<evidence type="ECO:0000256" key="1">
    <source>
        <dbReference type="ARBA" id="ARBA00004123"/>
    </source>
</evidence>
<keyword evidence="3 6" id="KW-0238">DNA-binding</keyword>
<comment type="subcellular location">
    <subcellularLocation>
        <location evidence="1 6 7">Nucleus</location>
    </subcellularLocation>
</comment>
<evidence type="ECO:0000256" key="8">
    <source>
        <dbReference type="SAM" id="MobiDB-lite"/>
    </source>
</evidence>
<dbReference type="Proteomes" id="UP001201980">
    <property type="component" value="Unassembled WGS sequence"/>
</dbReference>
<evidence type="ECO:0000256" key="6">
    <source>
        <dbReference type="PROSITE-ProRule" id="PRU00108"/>
    </source>
</evidence>
<feature type="region of interest" description="Disordered" evidence="8">
    <location>
        <begin position="574"/>
        <end position="607"/>
    </location>
</feature>
<feature type="compositionally biased region" description="Polar residues" evidence="8">
    <location>
        <begin position="591"/>
        <end position="607"/>
    </location>
</feature>
<dbReference type="InterPro" id="IPR009057">
    <property type="entry name" value="Homeodomain-like_sf"/>
</dbReference>
<dbReference type="GO" id="GO:0016586">
    <property type="term" value="C:RSC-type complex"/>
    <property type="evidence" value="ECO:0007669"/>
    <property type="project" value="TreeGrafter"/>
</dbReference>
<dbReference type="InterPro" id="IPR017970">
    <property type="entry name" value="Homeobox_CS"/>
</dbReference>
<feature type="region of interest" description="Disordered" evidence="8">
    <location>
        <begin position="426"/>
        <end position="451"/>
    </location>
</feature>
<proteinExistence type="inferred from homology"/>
<dbReference type="EMBL" id="JAKWBI020000039">
    <property type="protein sequence ID" value="KAJ2905035.1"/>
    <property type="molecule type" value="Genomic_DNA"/>
</dbReference>
<evidence type="ECO:0000259" key="9">
    <source>
        <dbReference type="PROSITE" id="PS50071"/>
    </source>
</evidence>
<feature type="compositionally biased region" description="Basic and acidic residues" evidence="8">
    <location>
        <begin position="106"/>
        <end position="120"/>
    </location>
</feature>
<dbReference type="Gene3D" id="1.10.10.60">
    <property type="entry name" value="Homeodomain-like"/>
    <property type="match status" value="1"/>
</dbReference>
<dbReference type="PANTHER" id="PTHR24341">
    <property type="entry name" value="HOMEOBOX PROTEIN ENGRAILED"/>
    <property type="match status" value="1"/>
</dbReference>
<dbReference type="AlphaFoldDB" id="A0AAD5WUH0"/>
<evidence type="ECO:0000256" key="4">
    <source>
        <dbReference type="ARBA" id="ARBA00023155"/>
    </source>
</evidence>
<dbReference type="SMART" id="SM00389">
    <property type="entry name" value="HOX"/>
    <property type="match status" value="1"/>
</dbReference>
<feature type="compositionally biased region" description="Low complexity" evidence="8">
    <location>
        <begin position="578"/>
        <end position="590"/>
    </location>
</feature>
<feature type="compositionally biased region" description="Polar residues" evidence="8">
    <location>
        <begin position="125"/>
        <end position="136"/>
    </location>
</feature>
<evidence type="ECO:0000256" key="2">
    <source>
        <dbReference type="ARBA" id="ARBA00010896"/>
    </source>
</evidence>
<sequence>MEYSYAGLGNAAAYPNYYQGGLNVGFPTYPSMQYYYHPGMDRDRCLPEKQLESKPRLSKDEVEALEAHFQRNPKPPSSVKRELAERMRVELPRINNWFQNRRAKAKQERNQEEYKARQEAAAKAVSQTPSQDQASHVQEHFPLSNQQAPLQLCVASSDESLALDMKREHDDMSQSSESTNHPQQPCISYDDTTDFSSVDETRFRQSTMGFHPSTQPSLDDLPSTLAPASSHDTCRFPVPNALPMRPDSSSDAFRTHLDLESTQVSMPSHIVTSSQPTTSECMDETSINYDLELGTNENSSPRIMIPSPPAPTEFKSPPPAADLARRRNRRPLGLSPFPSHQGQPSLKTAAGDMSRRSGTDSPIRRIASATGCAPPRVMKCSASSAPRSPMFSDQKREALLHSLQGARSPVLGLSINAAVVGGPPTPRTPLCMGRQGVRENTASSTNSDDDSRAYTYRQAEVASFVKMHDPSMKTPPGTPGMMGFPENAYAPNAIEAAYNNLVTPQEEPIFTPGAQVHGGFPPELDFQAPLSVPEYVSRAPSQPATPSFRPTAMGATYYTGSMNGNEYNWHDSAMPQYGSSARSSPGSKSKTFQFTPNMTPQHFNSDK</sequence>
<feature type="region of interest" description="Disordered" evidence="8">
    <location>
        <begin position="207"/>
        <end position="230"/>
    </location>
</feature>
<feature type="compositionally biased region" description="Polar residues" evidence="8">
    <location>
        <begin position="173"/>
        <end position="186"/>
    </location>
</feature>
<evidence type="ECO:0000313" key="11">
    <source>
        <dbReference type="Proteomes" id="UP001201980"/>
    </source>
</evidence>
<comment type="caution">
    <text evidence="10">The sequence shown here is derived from an EMBL/GenBank/DDBJ whole genome shotgun (WGS) entry which is preliminary data.</text>
</comment>
<dbReference type="SUPFAM" id="SSF46689">
    <property type="entry name" value="Homeodomain-like"/>
    <property type="match status" value="1"/>
</dbReference>
<protein>
    <submittedName>
        <fullName evidence="10">Rho GTPase-activating protein 27</fullName>
    </submittedName>
</protein>
<dbReference type="CDD" id="cd00086">
    <property type="entry name" value="homeodomain"/>
    <property type="match status" value="1"/>
</dbReference>
<feature type="DNA-binding region" description="Homeobox" evidence="6">
    <location>
        <begin position="50"/>
        <end position="109"/>
    </location>
</feature>
<organism evidence="10 11">
    <name type="scientific">Zalerion maritima</name>
    <dbReference type="NCBI Taxonomy" id="339359"/>
    <lineage>
        <taxon>Eukaryota</taxon>
        <taxon>Fungi</taxon>
        <taxon>Dikarya</taxon>
        <taxon>Ascomycota</taxon>
        <taxon>Pezizomycotina</taxon>
        <taxon>Sordariomycetes</taxon>
        <taxon>Lulworthiomycetidae</taxon>
        <taxon>Lulworthiales</taxon>
        <taxon>Lulworthiaceae</taxon>
        <taxon>Zalerion</taxon>
    </lineage>
</organism>
<dbReference type="PROSITE" id="PS00027">
    <property type="entry name" value="HOMEOBOX_1"/>
    <property type="match status" value="1"/>
</dbReference>
<evidence type="ECO:0000256" key="3">
    <source>
        <dbReference type="ARBA" id="ARBA00023125"/>
    </source>
</evidence>